<dbReference type="NCBIfam" id="NF004114">
    <property type="entry name" value="PRK05605.1"/>
    <property type="match status" value="1"/>
</dbReference>
<gene>
    <name evidence="3" type="ORF">EKI59_03720</name>
</gene>
<name>A0A6C1TZ54_9CORY</name>
<dbReference type="InterPro" id="IPR042099">
    <property type="entry name" value="ANL_N_sf"/>
</dbReference>
<comment type="caution">
    <text evidence="3">The sequence shown here is derived from an EMBL/GenBank/DDBJ whole genome shotgun (WGS) entry which is preliminary data.</text>
</comment>
<dbReference type="InterPro" id="IPR045851">
    <property type="entry name" value="AMP-bd_C_sf"/>
</dbReference>
<dbReference type="PANTHER" id="PTHR43767">
    <property type="entry name" value="LONG-CHAIN-FATTY-ACID--COA LIGASE"/>
    <property type="match status" value="1"/>
</dbReference>
<organism evidence="3 4">
    <name type="scientific">Corynebacterium sanguinis</name>
    <dbReference type="NCBI Taxonomy" id="2594913"/>
    <lineage>
        <taxon>Bacteria</taxon>
        <taxon>Bacillati</taxon>
        <taxon>Actinomycetota</taxon>
        <taxon>Actinomycetes</taxon>
        <taxon>Mycobacteriales</taxon>
        <taxon>Corynebacteriaceae</taxon>
        <taxon>Corynebacterium</taxon>
    </lineage>
</organism>
<dbReference type="OrthoDB" id="9803968at2"/>
<protein>
    <submittedName>
        <fullName evidence="3">Long-chain fatty acid--CoA ligase</fullName>
    </submittedName>
</protein>
<evidence type="ECO:0000313" key="3">
    <source>
        <dbReference type="EMBL" id="TVS29421.1"/>
    </source>
</evidence>
<sequence>MASHADKPWLDSYTEWTAPNLDYSTATLTKIYADNITANGSKIATRFFGRTMTYAELDSEVRRAAAGLKSFGVKAGDRVAIMLPNCPQHVVAFFAAQLLGAVVVEHNPLYTAAELRPQFADHGARVAIVWDKVAGTVNELRDDTDITTVVSVDMTQAMPLPMRLALRLPLKRLREARAELTAPATSTVPWEALVSSALVNNADQLKEAEVSPDTPALILYTSGTTGRPKGALLTHANLCANVTQGIAWVKDFQERDQRMVATLPFFHSFGLTFSLTLAMKIGSEVILLPAPKIDLIMSAIKKYKPTFMPGVPTLFERIVAQAKEDNVDISSLNIAFSGASSLPVAVIDEWEKLTGGRLVEGYGLTETSPILIGNPESADRRPGYIGLPFPDTDIRIANPENLDEDMPYGEAGEILARGPQVFGGYLDNPEATEQAFHNGWFRTGDMGIMESDGFVKLVSRIKELIITGGFNVYPAEVEEVIRAHKDVEDVAVVGRPRPDGSEDVVACVTLTDGAKLDSEGLRAYAKKHLTAYKVPRTFYHFEELARDPMGKIRRREVQADLLAQLED</sequence>
<proteinExistence type="predicted"/>
<keyword evidence="3" id="KW-0436">Ligase</keyword>
<dbReference type="Pfam" id="PF13193">
    <property type="entry name" value="AMP-binding_C"/>
    <property type="match status" value="1"/>
</dbReference>
<dbReference type="Gene3D" id="3.40.50.12780">
    <property type="entry name" value="N-terminal domain of ligase-like"/>
    <property type="match status" value="1"/>
</dbReference>
<dbReference type="GO" id="GO:0016878">
    <property type="term" value="F:acid-thiol ligase activity"/>
    <property type="evidence" value="ECO:0007669"/>
    <property type="project" value="UniProtKB-ARBA"/>
</dbReference>
<accession>A0A6C1TZ54</accession>
<dbReference type="Proteomes" id="UP000336646">
    <property type="component" value="Unassembled WGS sequence"/>
</dbReference>
<reference evidence="3 4" key="1">
    <citation type="submission" date="2018-12" db="EMBL/GenBank/DDBJ databases">
        <title>Corynebacterium sanguinis sp. nov., a clinically-associated and environmental corynebacterium.</title>
        <authorList>
            <person name="Gonzales-Siles L."/>
            <person name="Jaen-Luchoro D."/>
            <person name="Cardew S."/>
            <person name="Inganas E."/>
            <person name="Ohlen M."/>
            <person name="Jensie-Markopolous S."/>
            <person name="Pinyeiro-Iglesias B."/>
            <person name="Molin K."/>
            <person name="Skovbjerg S."/>
            <person name="Svensson-Stadler L."/>
            <person name="Funke G."/>
            <person name="Moore E.R.B."/>
        </authorList>
    </citation>
    <scope>NUCLEOTIDE SEQUENCE [LARGE SCALE GENOMIC DNA]</scope>
    <source>
        <strain evidence="3 4">58734</strain>
    </source>
</reference>
<dbReference type="PANTHER" id="PTHR43767:SF1">
    <property type="entry name" value="NONRIBOSOMAL PEPTIDE SYNTHASE PES1 (EUROFUNG)-RELATED"/>
    <property type="match status" value="1"/>
</dbReference>
<dbReference type="InterPro" id="IPR000873">
    <property type="entry name" value="AMP-dep_synth/lig_dom"/>
</dbReference>
<feature type="domain" description="AMP-dependent synthetase/ligase" evidence="1">
    <location>
        <begin position="37"/>
        <end position="426"/>
    </location>
</feature>
<dbReference type="CDD" id="cd05936">
    <property type="entry name" value="FC-FACS_FadD_like"/>
    <property type="match status" value="1"/>
</dbReference>
<dbReference type="InterPro" id="IPR025110">
    <property type="entry name" value="AMP-bd_C"/>
</dbReference>
<dbReference type="PROSITE" id="PS00455">
    <property type="entry name" value="AMP_BINDING"/>
    <property type="match status" value="1"/>
</dbReference>
<evidence type="ECO:0000313" key="4">
    <source>
        <dbReference type="Proteomes" id="UP000336646"/>
    </source>
</evidence>
<evidence type="ECO:0000259" key="2">
    <source>
        <dbReference type="Pfam" id="PF13193"/>
    </source>
</evidence>
<dbReference type="AlphaFoldDB" id="A0A6C1TZ54"/>
<dbReference type="Pfam" id="PF00501">
    <property type="entry name" value="AMP-binding"/>
    <property type="match status" value="1"/>
</dbReference>
<dbReference type="SUPFAM" id="SSF56801">
    <property type="entry name" value="Acetyl-CoA synthetase-like"/>
    <property type="match status" value="1"/>
</dbReference>
<dbReference type="RefSeq" id="WP_144772720.1">
    <property type="nucleotide sequence ID" value="NZ_RXIR01000005.1"/>
</dbReference>
<dbReference type="EMBL" id="RXIR01000005">
    <property type="protein sequence ID" value="TVS29421.1"/>
    <property type="molecule type" value="Genomic_DNA"/>
</dbReference>
<feature type="domain" description="AMP-binding enzyme C-terminal" evidence="2">
    <location>
        <begin position="476"/>
        <end position="551"/>
    </location>
</feature>
<dbReference type="InterPro" id="IPR020845">
    <property type="entry name" value="AMP-binding_CS"/>
</dbReference>
<dbReference type="InterPro" id="IPR050237">
    <property type="entry name" value="ATP-dep_AMP-bd_enzyme"/>
</dbReference>
<dbReference type="Gene3D" id="3.30.300.30">
    <property type="match status" value="1"/>
</dbReference>
<evidence type="ECO:0000259" key="1">
    <source>
        <dbReference type="Pfam" id="PF00501"/>
    </source>
</evidence>